<comment type="caution">
    <text evidence="2">The sequence shown here is derived from an EMBL/GenBank/DDBJ whole genome shotgun (WGS) entry which is preliminary data.</text>
</comment>
<evidence type="ECO:0000313" key="3">
    <source>
        <dbReference type="Proteomes" id="UP000288361"/>
    </source>
</evidence>
<evidence type="ECO:0008006" key="4">
    <source>
        <dbReference type="Google" id="ProtNLM"/>
    </source>
</evidence>
<dbReference type="Proteomes" id="UP000288361">
    <property type="component" value="Unassembled WGS sequence"/>
</dbReference>
<sequence length="140" mass="16042">MTTNNSETLQFYRDSRRPQAWGGFFLALWMAIYIGGVVPIWVIAVGVLLTMALMAGIVIKFRPKQLAASWDGKQLEERRLILPPRTHTLSNPPKLLRYEDDIAALQFRDESNHLHEVYVVFDEDLQESVGGTEVELIDKR</sequence>
<dbReference type="AlphaFoldDB" id="A0A432YTP2"/>
<keyword evidence="1" id="KW-0472">Membrane</keyword>
<gene>
    <name evidence="2" type="ORF">CWI73_05230</name>
</gene>
<accession>A0A432YTP2</accession>
<name>A0A432YTP2_9GAMM</name>
<keyword evidence="1" id="KW-1133">Transmembrane helix</keyword>
<evidence type="ECO:0000256" key="1">
    <source>
        <dbReference type="SAM" id="Phobius"/>
    </source>
</evidence>
<protein>
    <recommendedName>
        <fullName evidence="4">DUF2244 domain-containing protein</fullName>
    </recommendedName>
</protein>
<organism evidence="2 3">
    <name type="scientific">Idiomarina piscisalsi</name>
    <dbReference type="NCBI Taxonomy" id="1096243"/>
    <lineage>
        <taxon>Bacteria</taxon>
        <taxon>Pseudomonadati</taxon>
        <taxon>Pseudomonadota</taxon>
        <taxon>Gammaproteobacteria</taxon>
        <taxon>Alteromonadales</taxon>
        <taxon>Idiomarinaceae</taxon>
        <taxon>Idiomarina</taxon>
    </lineage>
</organism>
<reference evidence="2 3" key="1">
    <citation type="journal article" date="2011" name="Front. Microbiol.">
        <title>Genomic signatures of strain selection and enhancement in Bacillus atrophaeus var. globigii, a historical biowarfare simulant.</title>
        <authorList>
            <person name="Gibbons H.S."/>
            <person name="Broomall S.M."/>
            <person name="McNew L.A."/>
            <person name="Daligault H."/>
            <person name="Chapman C."/>
            <person name="Bruce D."/>
            <person name="Karavis M."/>
            <person name="Krepps M."/>
            <person name="McGregor P.A."/>
            <person name="Hong C."/>
            <person name="Park K.H."/>
            <person name="Akmal A."/>
            <person name="Feldman A."/>
            <person name="Lin J.S."/>
            <person name="Chang W.E."/>
            <person name="Higgs B.W."/>
            <person name="Demirev P."/>
            <person name="Lindquist J."/>
            <person name="Liem A."/>
            <person name="Fochler E."/>
            <person name="Read T.D."/>
            <person name="Tapia R."/>
            <person name="Johnson S."/>
            <person name="Bishop-Lilly K.A."/>
            <person name="Detter C."/>
            <person name="Han C."/>
            <person name="Sozhamannan S."/>
            <person name="Rosenzweig C.N."/>
            <person name="Skowronski E.W."/>
        </authorList>
    </citation>
    <scope>NUCLEOTIDE SEQUENCE [LARGE SCALE GENOMIC DNA]</scope>
    <source>
        <strain evidence="2 3">TPS4-2</strain>
    </source>
</reference>
<keyword evidence="1" id="KW-0812">Transmembrane</keyword>
<proteinExistence type="predicted"/>
<dbReference type="RefSeq" id="WP_126751844.1">
    <property type="nucleotide sequence ID" value="NZ_JBHUMT010000013.1"/>
</dbReference>
<evidence type="ECO:0000313" key="2">
    <source>
        <dbReference type="EMBL" id="RUO66687.1"/>
    </source>
</evidence>
<feature type="transmembrane region" description="Helical" evidence="1">
    <location>
        <begin position="20"/>
        <end position="35"/>
    </location>
</feature>
<dbReference type="EMBL" id="PIQA01000003">
    <property type="protein sequence ID" value="RUO66687.1"/>
    <property type="molecule type" value="Genomic_DNA"/>
</dbReference>